<keyword evidence="7" id="KW-0067">ATP-binding</keyword>
<dbReference type="Gene3D" id="3.30.450.20">
    <property type="entry name" value="PAS domain"/>
    <property type="match status" value="1"/>
</dbReference>
<keyword evidence="5" id="KW-0547">Nucleotide-binding</keyword>
<dbReference type="PRINTS" id="PR00344">
    <property type="entry name" value="BCTRLSENSOR"/>
</dbReference>
<dbReference type="EC" id="2.7.13.3" evidence="2"/>
<dbReference type="InterPro" id="IPR003594">
    <property type="entry name" value="HATPase_dom"/>
</dbReference>
<dbReference type="InterPro" id="IPR036890">
    <property type="entry name" value="HATPase_C_sf"/>
</dbReference>
<evidence type="ECO:0000256" key="6">
    <source>
        <dbReference type="ARBA" id="ARBA00022777"/>
    </source>
</evidence>
<evidence type="ECO:0000256" key="4">
    <source>
        <dbReference type="ARBA" id="ARBA00022679"/>
    </source>
</evidence>
<dbReference type="SUPFAM" id="SSF47384">
    <property type="entry name" value="Homodimeric domain of signal transducing histidine kinase"/>
    <property type="match status" value="1"/>
</dbReference>
<protein>
    <recommendedName>
        <fullName evidence="2">histidine kinase</fullName>
        <ecNumber evidence="2">2.7.13.3</ecNumber>
    </recommendedName>
</protein>
<dbReference type="GO" id="GO:0005524">
    <property type="term" value="F:ATP binding"/>
    <property type="evidence" value="ECO:0007669"/>
    <property type="project" value="UniProtKB-KW"/>
</dbReference>
<evidence type="ECO:0000256" key="9">
    <source>
        <dbReference type="SAM" id="MobiDB-lite"/>
    </source>
</evidence>
<dbReference type="SUPFAM" id="SSF55874">
    <property type="entry name" value="ATPase domain of HSP90 chaperone/DNA topoisomerase II/histidine kinase"/>
    <property type="match status" value="1"/>
</dbReference>
<feature type="domain" description="Histidine kinase" evidence="10">
    <location>
        <begin position="178"/>
        <end position="393"/>
    </location>
</feature>
<dbReference type="Gene3D" id="3.30.565.10">
    <property type="entry name" value="Histidine kinase-like ATPase, C-terminal domain"/>
    <property type="match status" value="1"/>
</dbReference>
<keyword evidence="6" id="KW-0418">Kinase</keyword>
<reference evidence="11" key="1">
    <citation type="submission" date="2013-05" db="EMBL/GenBank/DDBJ databases">
        <title>Genome assembly of Cystobacter fuscus DSM 2262.</title>
        <authorList>
            <person name="Sharma G."/>
            <person name="Khatri I."/>
            <person name="Kaur C."/>
            <person name="Mayilraj S."/>
            <person name="Subramanian S."/>
        </authorList>
    </citation>
    <scope>NUCLEOTIDE SEQUENCE [LARGE SCALE GENOMIC DNA]</scope>
    <source>
        <strain evidence="11">DSM 2262</strain>
    </source>
</reference>
<keyword evidence="3" id="KW-0597">Phosphoprotein</keyword>
<evidence type="ECO:0000256" key="8">
    <source>
        <dbReference type="ARBA" id="ARBA00023012"/>
    </source>
</evidence>
<dbReference type="InterPro" id="IPR003661">
    <property type="entry name" value="HisK_dim/P_dom"/>
</dbReference>
<evidence type="ECO:0000256" key="5">
    <source>
        <dbReference type="ARBA" id="ARBA00022741"/>
    </source>
</evidence>
<keyword evidence="4" id="KW-0808">Transferase</keyword>
<proteinExistence type="predicted"/>
<dbReference type="GO" id="GO:0000155">
    <property type="term" value="F:phosphorelay sensor kinase activity"/>
    <property type="evidence" value="ECO:0007669"/>
    <property type="project" value="InterPro"/>
</dbReference>
<dbReference type="InterPro" id="IPR036097">
    <property type="entry name" value="HisK_dim/P_sf"/>
</dbReference>
<evidence type="ECO:0000256" key="1">
    <source>
        <dbReference type="ARBA" id="ARBA00000085"/>
    </source>
</evidence>
<dbReference type="PANTHER" id="PTHR43065">
    <property type="entry name" value="SENSOR HISTIDINE KINASE"/>
    <property type="match status" value="1"/>
</dbReference>
<dbReference type="eggNOG" id="COG4191">
    <property type="taxonomic scope" value="Bacteria"/>
</dbReference>
<keyword evidence="8" id="KW-0902">Two-component regulatory system</keyword>
<dbReference type="InterPro" id="IPR005467">
    <property type="entry name" value="His_kinase_dom"/>
</dbReference>
<dbReference type="Pfam" id="PF02518">
    <property type="entry name" value="HATPase_c"/>
    <property type="match status" value="1"/>
</dbReference>
<sequence length="416" mass="45765">MHIPFVSELLAKYQQLLRKHEALVHRLEARNAEHITTWKLSSWALETTASGLALLRGNMLQMANRRWHALAQQPGRWCRLGEEREGPSHVLRDVALTEARAALDAGGPRVARYQLQGGEQYLELRTDLITEAPGAESRVLVLALDITEQVLAEQELARARAALAEREHLRGLGEMAAGLVHDLNNTLNAMKLRLDLIQRDTVFAERQRGNLDALVRIVSDATTRVHHLQDFARQAPEPRPGEQVRLTDVVHEAVDIVRDDLEHRSAREGVPLHLEVEVPSLPLVNGSATDLRYVLINLMLNARDAMPRGGTIRVRGHAQSAQVVLTVADEGTGIPPENLHSIFRPFFTTKGDKGTGLGLSMAYGVVSRAGGTITASNRPEGGALFTLTFPLLSPSAPVQRASRGKRAPARGKPRRG</sequence>
<name>S9NW89_CYSF2</name>
<dbReference type="InterPro" id="IPR004358">
    <property type="entry name" value="Sig_transdc_His_kin-like_C"/>
</dbReference>
<evidence type="ECO:0000256" key="3">
    <source>
        <dbReference type="ARBA" id="ARBA00022553"/>
    </source>
</evidence>
<feature type="region of interest" description="Disordered" evidence="9">
    <location>
        <begin position="396"/>
        <end position="416"/>
    </location>
</feature>
<dbReference type="SMART" id="SM00387">
    <property type="entry name" value="HATPase_c"/>
    <property type="match status" value="1"/>
</dbReference>
<dbReference type="PANTHER" id="PTHR43065:SF46">
    <property type="entry name" value="C4-DICARBOXYLATE TRANSPORT SENSOR PROTEIN DCTB"/>
    <property type="match status" value="1"/>
</dbReference>
<dbReference type="PROSITE" id="PS50109">
    <property type="entry name" value="HIS_KIN"/>
    <property type="match status" value="1"/>
</dbReference>
<evidence type="ECO:0000256" key="7">
    <source>
        <dbReference type="ARBA" id="ARBA00022840"/>
    </source>
</evidence>
<gene>
    <name evidence="11" type="ORF">D187_007827</name>
</gene>
<evidence type="ECO:0000259" key="10">
    <source>
        <dbReference type="PROSITE" id="PS50109"/>
    </source>
</evidence>
<keyword evidence="12" id="KW-1185">Reference proteome</keyword>
<evidence type="ECO:0000313" key="12">
    <source>
        <dbReference type="Proteomes" id="UP000011682"/>
    </source>
</evidence>
<comment type="caution">
    <text evidence="11">The sequence shown here is derived from an EMBL/GenBank/DDBJ whole genome shotgun (WGS) entry which is preliminary data.</text>
</comment>
<organism evidence="11 12">
    <name type="scientific">Cystobacter fuscus (strain ATCC 25194 / DSM 2262 / NBRC 100088 / M29)</name>
    <dbReference type="NCBI Taxonomy" id="1242864"/>
    <lineage>
        <taxon>Bacteria</taxon>
        <taxon>Pseudomonadati</taxon>
        <taxon>Myxococcota</taxon>
        <taxon>Myxococcia</taxon>
        <taxon>Myxococcales</taxon>
        <taxon>Cystobacterineae</taxon>
        <taxon>Archangiaceae</taxon>
        <taxon>Cystobacter</taxon>
    </lineage>
</organism>
<dbReference type="SMART" id="SM00388">
    <property type="entry name" value="HisKA"/>
    <property type="match status" value="1"/>
</dbReference>
<accession>S9NW89</accession>
<dbReference type="EMBL" id="ANAH02000066">
    <property type="protein sequence ID" value="EPX56485.1"/>
    <property type="molecule type" value="Genomic_DNA"/>
</dbReference>
<evidence type="ECO:0000313" key="11">
    <source>
        <dbReference type="EMBL" id="EPX56485.1"/>
    </source>
</evidence>
<dbReference type="CDD" id="cd00082">
    <property type="entry name" value="HisKA"/>
    <property type="match status" value="1"/>
</dbReference>
<dbReference type="Proteomes" id="UP000011682">
    <property type="component" value="Unassembled WGS sequence"/>
</dbReference>
<dbReference type="Gene3D" id="1.10.287.130">
    <property type="match status" value="1"/>
</dbReference>
<comment type="catalytic activity">
    <reaction evidence="1">
        <text>ATP + protein L-histidine = ADP + protein N-phospho-L-histidine.</text>
        <dbReference type="EC" id="2.7.13.3"/>
    </reaction>
</comment>
<evidence type="ECO:0000256" key="2">
    <source>
        <dbReference type="ARBA" id="ARBA00012438"/>
    </source>
</evidence>
<dbReference type="AlphaFoldDB" id="S9NW89"/>
<feature type="compositionally biased region" description="Basic residues" evidence="9">
    <location>
        <begin position="402"/>
        <end position="416"/>
    </location>
</feature>